<evidence type="ECO:0000256" key="1">
    <source>
        <dbReference type="SAM" id="MobiDB-lite"/>
    </source>
</evidence>
<evidence type="ECO:0000313" key="2">
    <source>
        <dbReference type="EnsemblMetazoa" id="CJA39354b.1"/>
    </source>
</evidence>
<evidence type="ECO:0000313" key="3">
    <source>
        <dbReference type="Proteomes" id="UP000005237"/>
    </source>
</evidence>
<feature type="region of interest" description="Disordered" evidence="1">
    <location>
        <begin position="245"/>
        <end position="273"/>
    </location>
</feature>
<reference evidence="3" key="1">
    <citation type="submission" date="2010-08" db="EMBL/GenBank/DDBJ databases">
        <authorList>
            <consortium name="Caenorhabditis japonica Sequencing Consortium"/>
            <person name="Wilson R.K."/>
        </authorList>
    </citation>
    <scope>NUCLEOTIDE SEQUENCE [LARGE SCALE GENOMIC DNA]</scope>
    <source>
        <strain evidence="3">DF5081</strain>
    </source>
</reference>
<organism evidence="2 3">
    <name type="scientific">Caenorhabditis japonica</name>
    <dbReference type="NCBI Taxonomy" id="281687"/>
    <lineage>
        <taxon>Eukaryota</taxon>
        <taxon>Metazoa</taxon>
        <taxon>Ecdysozoa</taxon>
        <taxon>Nematoda</taxon>
        <taxon>Chromadorea</taxon>
        <taxon>Rhabditida</taxon>
        <taxon>Rhabditina</taxon>
        <taxon>Rhabditomorpha</taxon>
        <taxon>Rhabditoidea</taxon>
        <taxon>Rhabditidae</taxon>
        <taxon>Peloderinae</taxon>
        <taxon>Caenorhabditis</taxon>
    </lineage>
</organism>
<protein>
    <submittedName>
        <fullName evidence="2">Uncharacterized protein</fullName>
    </submittedName>
</protein>
<dbReference type="EnsemblMetazoa" id="CJA39354b.1">
    <property type="protein sequence ID" value="CJA39354b.1"/>
    <property type="gene ID" value="WBGene00215201"/>
</dbReference>
<name>A0A8R1EM20_CAEJA</name>
<accession>A0A8R1EM20</accession>
<feature type="compositionally biased region" description="Acidic residues" evidence="1">
    <location>
        <begin position="245"/>
        <end position="254"/>
    </location>
</feature>
<proteinExistence type="predicted"/>
<dbReference type="AlphaFoldDB" id="A0A8R1EM20"/>
<dbReference type="Proteomes" id="UP000005237">
    <property type="component" value="Unassembled WGS sequence"/>
</dbReference>
<keyword evidence="3" id="KW-1185">Reference proteome</keyword>
<reference evidence="2" key="2">
    <citation type="submission" date="2022-06" db="UniProtKB">
        <authorList>
            <consortium name="EnsemblMetazoa"/>
        </authorList>
    </citation>
    <scope>IDENTIFICATION</scope>
    <source>
        <strain evidence="2">DF5081</strain>
    </source>
</reference>
<sequence>MMTGYGYNANLVQQPPVLQGVNEEWGQTGEQAQFYQVSGTTELSNPPFYGSSGWYQAPCCNFAEGAAASSQPSGLAPPTSNPFHLMHPTLAPPPPPQPRVSISDEELYQALNMSPLPHTSSGYMHLQNHPQTTDLSYLSSEVCFPSTSSSGYHDQVGFMPSTSAGLPEDPRHVLGNDGDDEESFEEPERFETMSPTFSIHSFAPTTSTNTAEAEDLEVELINNSKAPPKYQLIEDIDLFMRATTEETEYSDDDDSRVRKRGVRRLATPVVRRG</sequence>